<dbReference type="Gene3D" id="3.30.70.270">
    <property type="match status" value="1"/>
</dbReference>
<sequence length="575" mass="63984">MIDAIAKDDSHLELERLKGALWASGDVVYDWDLATDHIAFSGDVAALFESDNLTVPASGEDLQLRISPEDIPRRRRILSDHFAGSAAYDCEYRIRSGQGEFQWLHDRGSVQYSAAGTPARMTGVIRLVTLRKKHEERLQYLANFDDLTGHYNKLRMREALEHALTQSQRFGQPGVYMVIGVDHLDRINTGYGYEVGDAVLVEIGRRLDNWLRAADVIGRPSGDCFGALLSVCSEEKAQIAAERILQSMRDQPIVVGQEKIHVTVSIGSVAFSAQSKTAVDAMTKAESALQQAKTAGRDCLRFFELTEAQRQDYRASMDIGEEVQQALKDNRIVLAYQPVVDAQSHVVRYFECLVRMYDREGALVPAAQFVPAIEQLGLMRSIDNRVRDLAIAALERFPNVNLAINISGLTATEHSWQRGLVARLKDRRDLASRLIVEITETTALMDIDETSRFVFSLRGLGCEVALDDFGAGFTTFHHLRALTVDVVKIDGSFIHHITSDKQNQIFIRNLLALAGTLGVSTVAECVETKEEADYLSAEGVDLLQGYYFGRPDIDDRLLTFQQGNQARIKSSAVGD</sequence>
<gene>
    <name evidence="4" type="ORF">HBA54_07275</name>
</gene>
<evidence type="ECO:0000313" key="5">
    <source>
        <dbReference type="Proteomes" id="UP000761264"/>
    </source>
</evidence>
<feature type="domain" description="GGDEF" evidence="3">
    <location>
        <begin position="172"/>
        <end position="305"/>
    </location>
</feature>
<evidence type="ECO:0000259" key="2">
    <source>
        <dbReference type="PROSITE" id="PS50883"/>
    </source>
</evidence>
<dbReference type="Pfam" id="PF08447">
    <property type="entry name" value="PAS_3"/>
    <property type="match status" value="1"/>
</dbReference>
<dbReference type="Proteomes" id="UP000761264">
    <property type="component" value="Unassembled WGS sequence"/>
</dbReference>
<dbReference type="SMART" id="SM00267">
    <property type="entry name" value="GGDEF"/>
    <property type="match status" value="1"/>
</dbReference>
<dbReference type="SUPFAM" id="SSF141868">
    <property type="entry name" value="EAL domain-like"/>
    <property type="match status" value="1"/>
</dbReference>
<dbReference type="CDD" id="cd01949">
    <property type="entry name" value="GGDEF"/>
    <property type="match status" value="1"/>
</dbReference>
<dbReference type="InterPro" id="IPR000160">
    <property type="entry name" value="GGDEF_dom"/>
</dbReference>
<dbReference type="CDD" id="cd01948">
    <property type="entry name" value="EAL"/>
    <property type="match status" value="1"/>
</dbReference>
<dbReference type="PROSITE" id="PS50887">
    <property type="entry name" value="GGDEF"/>
    <property type="match status" value="1"/>
</dbReference>
<dbReference type="PANTHER" id="PTHR33121">
    <property type="entry name" value="CYCLIC DI-GMP PHOSPHODIESTERASE PDEF"/>
    <property type="match status" value="1"/>
</dbReference>
<name>A0A967EX95_9PROT</name>
<dbReference type="InterPro" id="IPR035965">
    <property type="entry name" value="PAS-like_dom_sf"/>
</dbReference>
<organism evidence="4 5">
    <name type="scientific">Pelagibius litoralis</name>
    <dbReference type="NCBI Taxonomy" id="374515"/>
    <lineage>
        <taxon>Bacteria</taxon>
        <taxon>Pseudomonadati</taxon>
        <taxon>Pseudomonadota</taxon>
        <taxon>Alphaproteobacteria</taxon>
        <taxon>Rhodospirillales</taxon>
        <taxon>Rhodovibrionaceae</taxon>
        <taxon>Pelagibius</taxon>
    </lineage>
</organism>
<dbReference type="InterPro" id="IPR035919">
    <property type="entry name" value="EAL_sf"/>
</dbReference>
<dbReference type="PROSITE" id="PS50113">
    <property type="entry name" value="PAC"/>
    <property type="match status" value="1"/>
</dbReference>
<dbReference type="Gene3D" id="3.20.20.450">
    <property type="entry name" value="EAL domain"/>
    <property type="match status" value="1"/>
</dbReference>
<dbReference type="RefSeq" id="WP_167222909.1">
    <property type="nucleotide sequence ID" value="NZ_JAAQPH010000004.1"/>
</dbReference>
<proteinExistence type="predicted"/>
<dbReference type="InterPro" id="IPR050706">
    <property type="entry name" value="Cyclic-di-GMP_PDE-like"/>
</dbReference>
<evidence type="ECO:0000313" key="4">
    <source>
        <dbReference type="EMBL" id="NIA68390.1"/>
    </source>
</evidence>
<dbReference type="Pfam" id="PF00990">
    <property type="entry name" value="GGDEF"/>
    <property type="match status" value="1"/>
</dbReference>
<dbReference type="InterPro" id="IPR043128">
    <property type="entry name" value="Rev_trsase/Diguanyl_cyclase"/>
</dbReference>
<dbReference type="Gene3D" id="3.30.450.20">
    <property type="entry name" value="PAS domain"/>
    <property type="match status" value="1"/>
</dbReference>
<dbReference type="Pfam" id="PF00563">
    <property type="entry name" value="EAL"/>
    <property type="match status" value="1"/>
</dbReference>
<dbReference type="InterPro" id="IPR000700">
    <property type="entry name" value="PAS-assoc_C"/>
</dbReference>
<evidence type="ECO:0000259" key="3">
    <source>
        <dbReference type="PROSITE" id="PS50887"/>
    </source>
</evidence>
<dbReference type="PANTHER" id="PTHR33121:SF79">
    <property type="entry name" value="CYCLIC DI-GMP PHOSPHODIESTERASE PDED-RELATED"/>
    <property type="match status" value="1"/>
</dbReference>
<dbReference type="SUPFAM" id="SSF55785">
    <property type="entry name" value="PYP-like sensor domain (PAS domain)"/>
    <property type="match status" value="1"/>
</dbReference>
<comment type="caution">
    <text evidence="4">The sequence shown here is derived from an EMBL/GenBank/DDBJ whole genome shotgun (WGS) entry which is preliminary data.</text>
</comment>
<dbReference type="InterPro" id="IPR029787">
    <property type="entry name" value="Nucleotide_cyclase"/>
</dbReference>
<feature type="domain" description="PAC" evidence="1">
    <location>
        <begin position="88"/>
        <end position="140"/>
    </location>
</feature>
<feature type="domain" description="EAL" evidence="2">
    <location>
        <begin position="316"/>
        <end position="565"/>
    </location>
</feature>
<dbReference type="InterPro" id="IPR013655">
    <property type="entry name" value="PAS_fold_3"/>
</dbReference>
<dbReference type="PROSITE" id="PS50883">
    <property type="entry name" value="EAL"/>
    <property type="match status" value="1"/>
</dbReference>
<dbReference type="SUPFAM" id="SSF55073">
    <property type="entry name" value="Nucleotide cyclase"/>
    <property type="match status" value="1"/>
</dbReference>
<evidence type="ECO:0000259" key="1">
    <source>
        <dbReference type="PROSITE" id="PS50113"/>
    </source>
</evidence>
<dbReference type="GO" id="GO:0071111">
    <property type="term" value="F:cyclic-guanylate-specific phosphodiesterase activity"/>
    <property type="evidence" value="ECO:0007669"/>
    <property type="project" value="InterPro"/>
</dbReference>
<protein>
    <submittedName>
        <fullName evidence="4">EAL domain-containing protein</fullName>
    </submittedName>
</protein>
<reference evidence="4" key="1">
    <citation type="submission" date="2020-03" db="EMBL/GenBank/DDBJ databases">
        <title>Genome of Pelagibius litoralis DSM 21314T.</title>
        <authorList>
            <person name="Wang G."/>
        </authorList>
    </citation>
    <scope>NUCLEOTIDE SEQUENCE</scope>
    <source>
        <strain evidence="4">DSM 21314</strain>
    </source>
</reference>
<keyword evidence="5" id="KW-1185">Reference proteome</keyword>
<accession>A0A967EX95</accession>
<dbReference type="AlphaFoldDB" id="A0A967EX95"/>
<dbReference type="EMBL" id="JAAQPH010000004">
    <property type="protein sequence ID" value="NIA68390.1"/>
    <property type="molecule type" value="Genomic_DNA"/>
</dbReference>
<dbReference type="NCBIfam" id="TIGR00254">
    <property type="entry name" value="GGDEF"/>
    <property type="match status" value="1"/>
</dbReference>
<dbReference type="SMART" id="SM00052">
    <property type="entry name" value="EAL"/>
    <property type="match status" value="1"/>
</dbReference>
<dbReference type="InterPro" id="IPR001633">
    <property type="entry name" value="EAL_dom"/>
</dbReference>